<evidence type="ECO:0000313" key="2">
    <source>
        <dbReference type="EMBL" id="GFH13539.1"/>
    </source>
</evidence>
<comment type="caution">
    <text evidence="2">The sequence shown here is derived from an EMBL/GenBank/DDBJ whole genome shotgun (WGS) entry which is preliminary data.</text>
</comment>
<organism evidence="2 3">
    <name type="scientific">Haematococcus lacustris</name>
    <name type="common">Green alga</name>
    <name type="synonym">Haematococcus pluvialis</name>
    <dbReference type="NCBI Taxonomy" id="44745"/>
    <lineage>
        <taxon>Eukaryota</taxon>
        <taxon>Viridiplantae</taxon>
        <taxon>Chlorophyta</taxon>
        <taxon>core chlorophytes</taxon>
        <taxon>Chlorophyceae</taxon>
        <taxon>CS clade</taxon>
        <taxon>Chlamydomonadales</taxon>
        <taxon>Haematococcaceae</taxon>
        <taxon>Haematococcus</taxon>
    </lineage>
</organism>
<dbReference type="NCBIfam" id="TIGR01444">
    <property type="entry name" value="fkbM_fam"/>
    <property type="match status" value="1"/>
</dbReference>
<feature type="non-terminal residue" evidence="2">
    <location>
        <position position="1"/>
    </location>
</feature>
<proteinExistence type="predicted"/>
<dbReference type="Proteomes" id="UP000485058">
    <property type="component" value="Unassembled WGS sequence"/>
</dbReference>
<dbReference type="AlphaFoldDB" id="A0A699Z3D8"/>
<protein>
    <submittedName>
        <fullName evidence="2">Methyltransferase, FkbM family/non-ribosomal peptide synthase domain TIGR01720/amino acid adenylation domain-containing protein</fullName>
    </submittedName>
</protein>
<evidence type="ECO:0000313" key="3">
    <source>
        <dbReference type="Proteomes" id="UP000485058"/>
    </source>
</evidence>
<feature type="non-terminal residue" evidence="2">
    <location>
        <position position="71"/>
    </location>
</feature>
<dbReference type="InterPro" id="IPR029063">
    <property type="entry name" value="SAM-dependent_MTases_sf"/>
</dbReference>
<dbReference type="EMBL" id="BLLF01000624">
    <property type="protein sequence ID" value="GFH13539.1"/>
    <property type="molecule type" value="Genomic_DNA"/>
</dbReference>
<feature type="domain" description="Methyltransferase FkbM" evidence="1">
    <location>
        <begin position="5"/>
        <end position="67"/>
    </location>
</feature>
<dbReference type="GO" id="GO:0008168">
    <property type="term" value="F:methyltransferase activity"/>
    <property type="evidence" value="ECO:0007669"/>
    <property type="project" value="UniProtKB-KW"/>
</dbReference>
<dbReference type="InterPro" id="IPR006342">
    <property type="entry name" value="FkbM_mtfrase"/>
</dbReference>
<accession>A0A699Z3D8</accession>
<dbReference type="SUPFAM" id="SSF53335">
    <property type="entry name" value="S-adenosyl-L-methionine-dependent methyltransferases"/>
    <property type="match status" value="1"/>
</dbReference>
<dbReference type="Gene3D" id="3.40.50.150">
    <property type="entry name" value="Vaccinia Virus protein VP39"/>
    <property type="match status" value="1"/>
</dbReference>
<reference evidence="2 3" key="1">
    <citation type="submission" date="2020-02" db="EMBL/GenBank/DDBJ databases">
        <title>Draft genome sequence of Haematococcus lacustris strain NIES-144.</title>
        <authorList>
            <person name="Morimoto D."/>
            <person name="Nakagawa S."/>
            <person name="Yoshida T."/>
            <person name="Sawayama S."/>
        </authorList>
    </citation>
    <scope>NUCLEOTIDE SEQUENCE [LARGE SCALE GENOMIC DNA]</scope>
    <source>
        <strain evidence="2 3">NIES-144</strain>
    </source>
</reference>
<gene>
    <name evidence="2" type="ORF">HaLaN_09441</name>
</gene>
<sequence>MIASAHQVEVPQRSLSQIIQEQGLQRVDLLKVDVERAEVKVLQGIAPQHWSILRQVSMEVHQLTSEEDQAL</sequence>
<dbReference type="Pfam" id="PF05050">
    <property type="entry name" value="Methyltransf_21"/>
    <property type="match status" value="1"/>
</dbReference>
<keyword evidence="2" id="KW-0489">Methyltransferase</keyword>
<dbReference type="GO" id="GO:0032259">
    <property type="term" value="P:methylation"/>
    <property type="evidence" value="ECO:0007669"/>
    <property type="project" value="UniProtKB-KW"/>
</dbReference>
<keyword evidence="2" id="KW-0808">Transferase</keyword>
<evidence type="ECO:0000259" key="1">
    <source>
        <dbReference type="Pfam" id="PF05050"/>
    </source>
</evidence>
<name>A0A699Z3D8_HAELA</name>
<keyword evidence="3" id="KW-1185">Reference proteome</keyword>